<accession>U1KLK3</accession>
<organism evidence="1">
    <name type="scientific">Pseudoalteromonas citrea DSM 8771</name>
    <dbReference type="NCBI Taxonomy" id="1117314"/>
    <lineage>
        <taxon>Bacteria</taxon>
        <taxon>Pseudomonadati</taxon>
        <taxon>Pseudomonadota</taxon>
        <taxon>Gammaproteobacteria</taxon>
        <taxon>Alteromonadales</taxon>
        <taxon>Pseudoalteromonadaceae</taxon>
        <taxon>Pseudoalteromonas</taxon>
    </lineage>
</organism>
<dbReference type="STRING" id="1117314.PCIT_19769"/>
<protein>
    <submittedName>
        <fullName evidence="1">Uncharacterized protein</fullName>
    </submittedName>
</protein>
<dbReference type="EMBL" id="AHBZ02000196">
    <property type="protein sequence ID" value="ERG16898.1"/>
    <property type="molecule type" value="Genomic_DNA"/>
</dbReference>
<dbReference type="AlphaFoldDB" id="U1KLK3"/>
<proteinExistence type="predicted"/>
<comment type="caution">
    <text evidence="1">The sequence shown here is derived from an EMBL/GenBank/DDBJ whole genome shotgun (WGS) entry which is preliminary data.</text>
</comment>
<name>U1KLK3_9GAMM</name>
<feature type="non-terminal residue" evidence="1">
    <location>
        <position position="1"/>
    </location>
</feature>
<reference evidence="1" key="1">
    <citation type="journal article" date="2012" name="J. Bacteriol.">
        <title>Genome sequences of type strains of seven species of the marine bacterium Pseudoalteromonas.</title>
        <authorList>
            <person name="Xie B.B."/>
            <person name="Shu Y.L."/>
            <person name="Qin Q.L."/>
            <person name="Rong J.C."/>
            <person name="Zhang X.Y."/>
            <person name="Chen X.L."/>
            <person name="Shi M."/>
            <person name="He H.L."/>
            <person name="Zhou B.C."/>
            <person name="Zhang Y.Z."/>
        </authorList>
    </citation>
    <scope>NUCLEOTIDE SEQUENCE [LARGE SCALE GENOMIC DNA]</scope>
    <source>
        <strain evidence="1">NCIMB 1889</strain>
    </source>
</reference>
<sequence length="73" mass="7889">LNNKGITKMKIKLKKTQLKTLTNDQSALAQDMTPNIAGGSSYASYRCPPQESQRCSLDCFSSPGPGQPCVIMP</sequence>
<gene>
    <name evidence="1" type="ORF">PCIT_19769</name>
</gene>
<evidence type="ECO:0000313" key="1">
    <source>
        <dbReference type="EMBL" id="ERG16898.1"/>
    </source>
</evidence>
<reference evidence="1" key="2">
    <citation type="submission" date="2013-04" db="EMBL/GenBank/DDBJ databases">
        <title>Genome sequence of Pseudoalteromonas citrea.</title>
        <authorList>
            <person name="Xie B.-B."/>
            <person name="Rong J.-C."/>
            <person name="Qin Q.-L."/>
            <person name="Shu Y.-L."/>
            <person name="Zhang Y.-Z."/>
        </authorList>
    </citation>
    <scope>NUCLEOTIDE SEQUENCE</scope>
    <source>
        <strain evidence="1">NCIMB 1889</strain>
    </source>
</reference>